<keyword evidence="13 17" id="KW-1015">Disulfide bond</keyword>
<dbReference type="GO" id="GO:0008616">
    <property type="term" value="P:tRNA queuosine(34) biosynthetic process"/>
    <property type="evidence" value="ECO:0007669"/>
    <property type="project" value="UniProtKB-UniRule"/>
</dbReference>
<keyword evidence="8 17" id="KW-0479">Metal-binding</keyword>
<dbReference type="InterPro" id="IPR003828">
    <property type="entry name" value="QueH"/>
</dbReference>
<feature type="binding site" evidence="17">
    <location>
        <position position="83"/>
    </location>
    <ligand>
        <name>[4Fe-4S] cluster</name>
        <dbReference type="ChEBI" id="CHEBI:49883"/>
    </ligand>
</feature>
<dbReference type="PANTHER" id="PTHR36701">
    <property type="entry name" value="EPOXYQUEUOSINE REDUCTASE QUEH"/>
    <property type="match status" value="1"/>
</dbReference>
<name>A0A4R2RWG6_9FIRM</name>
<evidence type="ECO:0000256" key="16">
    <source>
        <dbReference type="ARBA" id="ARBA00047415"/>
    </source>
</evidence>
<dbReference type="RefSeq" id="WP_131919053.1">
    <property type="nucleotide sequence ID" value="NZ_JAOQNU010000010.1"/>
</dbReference>
<evidence type="ECO:0000256" key="14">
    <source>
        <dbReference type="ARBA" id="ARBA00023284"/>
    </source>
</evidence>
<evidence type="ECO:0000256" key="10">
    <source>
        <dbReference type="ARBA" id="ARBA00023002"/>
    </source>
</evidence>
<dbReference type="GO" id="GO:0052693">
    <property type="term" value="F:epoxyqueuosine reductase activity"/>
    <property type="evidence" value="ECO:0007669"/>
    <property type="project" value="UniProtKB-UniRule"/>
</dbReference>
<dbReference type="EC" id="1.17.99.6" evidence="4 17"/>
<feature type="binding site" evidence="17">
    <location>
        <position position="8"/>
    </location>
    <ligand>
        <name>[4Fe-4S] cluster</name>
        <dbReference type="ChEBI" id="CHEBI:49883"/>
    </ligand>
</feature>
<evidence type="ECO:0000256" key="7">
    <source>
        <dbReference type="ARBA" id="ARBA00022694"/>
    </source>
</evidence>
<evidence type="ECO:0000256" key="17">
    <source>
        <dbReference type="HAMAP-Rule" id="MF_02089"/>
    </source>
</evidence>
<evidence type="ECO:0000256" key="12">
    <source>
        <dbReference type="ARBA" id="ARBA00023014"/>
    </source>
</evidence>
<dbReference type="AlphaFoldDB" id="A0A4R2RWG6"/>
<dbReference type="HAMAP" id="MF_02089">
    <property type="entry name" value="QueH"/>
    <property type="match status" value="1"/>
</dbReference>
<gene>
    <name evidence="17" type="primary">queH</name>
    <name evidence="18" type="ORF">EDD73_11010</name>
</gene>
<keyword evidence="10 17" id="KW-0560">Oxidoreductase</keyword>
<keyword evidence="9 17" id="KW-0671">Queuosine biosynthesis</keyword>
<evidence type="ECO:0000256" key="9">
    <source>
        <dbReference type="ARBA" id="ARBA00022785"/>
    </source>
</evidence>
<keyword evidence="12 17" id="KW-0411">Iron-sulfur</keyword>
<sequence>MHILLHTCCAPCSIAVVDGLRQEGMTVTAYYYNPNIHPYMEFRRRKETLEAYAPTIDLPLIVEEEYELAMFLRNVAERPEERCAFCYQVRLERTAAQARSMGLDGFSTTLLVSPYQNQDQIVVIGNQVAQAYGIPFIARDFRPSFRQGQQAARELGLYRQPYCGCIYSEQERYYRPPGGKGAPAERRTPIKV</sequence>
<accession>A0A4R2RWG6</accession>
<proteinExistence type="inferred from homology"/>
<reference evidence="18 19" key="1">
    <citation type="submission" date="2019-03" db="EMBL/GenBank/DDBJ databases">
        <title>Genomic Encyclopedia of Type Strains, Phase IV (KMG-IV): sequencing the most valuable type-strain genomes for metagenomic binning, comparative biology and taxonomic classification.</title>
        <authorList>
            <person name="Goeker M."/>
        </authorList>
    </citation>
    <scope>NUCLEOTIDE SEQUENCE [LARGE SCALE GENOMIC DNA]</scope>
    <source>
        <strain evidence="18 19">DSM 11170</strain>
    </source>
</reference>
<dbReference type="Proteomes" id="UP000294813">
    <property type="component" value="Unassembled WGS sequence"/>
</dbReference>
<evidence type="ECO:0000256" key="11">
    <source>
        <dbReference type="ARBA" id="ARBA00023004"/>
    </source>
</evidence>
<evidence type="ECO:0000256" key="2">
    <source>
        <dbReference type="ARBA" id="ARBA00004691"/>
    </source>
</evidence>
<evidence type="ECO:0000256" key="4">
    <source>
        <dbReference type="ARBA" id="ARBA00012622"/>
    </source>
</evidence>
<dbReference type="UniPathway" id="UPA00392"/>
<keyword evidence="14 17" id="KW-0676">Redox-active center</keyword>
<comment type="pathway">
    <text evidence="2 17">tRNA modification; tRNA-queuosine biosynthesis.</text>
</comment>
<dbReference type="Pfam" id="PF02677">
    <property type="entry name" value="QueH"/>
    <property type="match status" value="1"/>
</dbReference>
<dbReference type="OrthoDB" id="9801033at2"/>
<evidence type="ECO:0000256" key="3">
    <source>
        <dbReference type="ARBA" id="ARBA00008207"/>
    </source>
</evidence>
<evidence type="ECO:0000256" key="15">
    <source>
        <dbReference type="ARBA" id="ARBA00031446"/>
    </source>
</evidence>
<keyword evidence="6 17" id="KW-0004">4Fe-4S</keyword>
<comment type="similarity">
    <text evidence="3 17">Belongs to the QueH family.</text>
</comment>
<evidence type="ECO:0000313" key="18">
    <source>
        <dbReference type="EMBL" id="TCP64311.1"/>
    </source>
</evidence>
<evidence type="ECO:0000256" key="6">
    <source>
        <dbReference type="ARBA" id="ARBA00022485"/>
    </source>
</evidence>
<dbReference type="GO" id="GO:0046872">
    <property type="term" value="F:metal ion binding"/>
    <property type="evidence" value="ECO:0007669"/>
    <property type="project" value="UniProtKB-KW"/>
</dbReference>
<comment type="catalytic activity">
    <reaction evidence="16 17">
        <text>epoxyqueuosine(34) in tRNA + AH2 = queuosine(34) in tRNA + A + H2O</text>
        <dbReference type="Rhea" id="RHEA:32159"/>
        <dbReference type="Rhea" id="RHEA-COMP:18571"/>
        <dbReference type="Rhea" id="RHEA-COMP:18582"/>
        <dbReference type="ChEBI" id="CHEBI:13193"/>
        <dbReference type="ChEBI" id="CHEBI:15377"/>
        <dbReference type="ChEBI" id="CHEBI:17499"/>
        <dbReference type="ChEBI" id="CHEBI:194431"/>
        <dbReference type="ChEBI" id="CHEBI:194443"/>
        <dbReference type="EC" id="1.17.99.6"/>
    </reaction>
</comment>
<feature type="binding site" evidence="17">
    <location>
        <position position="86"/>
    </location>
    <ligand>
        <name>[4Fe-4S] cluster</name>
        <dbReference type="ChEBI" id="CHEBI:49883"/>
    </ligand>
</feature>
<keyword evidence="11 17" id="KW-0408">Iron</keyword>
<keyword evidence="19" id="KW-1185">Reference proteome</keyword>
<feature type="binding site" evidence="17">
    <location>
        <position position="9"/>
    </location>
    <ligand>
        <name>[4Fe-4S] cluster</name>
        <dbReference type="ChEBI" id="CHEBI:49883"/>
    </ligand>
</feature>
<protein>
    <recommendedName>
        <fullName evidence="5 17">Epoxyqueuosine reductase QueH</fullName>
        <ecNumber evidence="4 17">1.17.99.6</ecNumber>
    </recommendedName>
    <alternativeName>
        <fullName evidence="15 17">Queuosine biosynthesis protein QueH</fullName>
    </alternativeName>
</protein>
<evidence type="ECO:0000256" key="13">
    <source>
        <dbReference type="ARBA" id="ARBA00023157"/>
    </source>
</evidence>
<dbReference type="GO" id="GO:0051539">
    <property type="term" value="F:4 iron, 4 sulfur cluster binding"/>
    <property type="evidence" value="ECO:0007669"/>
    <property type="project" value="UniProtKB-UniRule"/>
</dbReference>
<dbReference type="PANTHER" id="PTHR36701:SF1">
    <property type="entry name" value="EPOXYQUEUOSINE REDUCTASE QUEH"/>
    <property type="match status" value="1"/>
</dbReference>
<feature type="disulfide bond" description="Redox-active" evidence="17">
    <location>
        <begin position="163"/>
        <end position="165"/>
    </location>
</feature>
<evidence type="ECO:0000256" key="8">
    <source>
        <dbReference type="ARBA" id="ARBA00022723"/>
    </source>
</evidence>
<evidence type="ECO:0000256" key="5">
    <source>
        <dbReference type="ARBA" id="ARBA00016895"/>
    </source>
</evidence>
<evidence type="ECO:0000313" key="19">
    <source>
        <dbReference type="Proteomes" id="UP000294813"/>
    </source>
</evidence>
<keyword evidence="7 17" id="KW-0819">tRNA processing</keyword>
<comment type="caution">
    <text evidence="18">The sequence shown here is derived from an EMBL/GenBank/DDBJ whole genome shotgun (WGS) entry which is preliminary data.</text>
</comment>
<evidence type="ECO:0000256" key="1">
    <source>
        <dbReference type="ARBA" id="ARBA00002268"/>
    </source>
</evidence>
<organism evidence="18 19">
    <name type="scientific">Heliophilum fasciatum</name>
    <dbReference type="NCBI Taxonomy" id="35700"/>
    <lineage>
        <taxon>Bacteria</taxon>
        <taxon>Bacillati</taxon>
        <taxon>Bacillota</taxon>
        <taxon>Clostridia</taxon>
        <taxon>Eubacteriales</taxon>
        <taxon>Heliobacteriaceae</taxon>
        <taxon>Heliophilum</taxon>
    </lineage>
</organism>
<dbReference type="EMBL" id="SLXT01000010">
    <property type="protein sequence ID" value="TCP64311.1"/>
    <property type="molecule type" value="Genomic_DNA"/>
</dbReference>
<comment type="function">
    <text evidence="1 17">Catalyzes the conversion of epoxyqueuosine (oQ) to queuosine (Q), which is a hypermodified base found in the wobble positions of tRNA(Asp), tRNA(Asn), tRNA(His) and tRNA(Tyr).</text>
</comment>